<feature type="transmembrane region" description="Helical" evidence="1">
    <location>
        <begin position="886"/>
        <end position="906"/>
    </location>
</feature>
<dbReference type="Gene3D" id="3.30.450.150">
    <property type="entry name" value="Haem-degrading domain"/>
    <property type="match status" value="1"/>
</dbReference>
<keyword evidence="1" id="KW-0812">Transmembrane</keyword>
<organism evidence="3 4">
    <name type="scientific">Pochonia chlamydosporia 170</name>
    <dbReference type="NCBI Taxonomy" id="1380566"/>
    <lineage>
        <taxon>Eukaryota</taxon>
        <taxon>Fungi</taxon>
        <taxon>Dikarya</taxon>
        <taxon>Ascomycota</taxon>
        <taxon>Pezizomycotina</taxon>
        <taxon>Sordariomycetes</taxon>
        <taxon>Hypocreomycetidae</taxon>
        <taxon>Hypocreales</taxon>
        <taxon>Clavicipitaceae</taxon>
        <taxon>Pochonia</taxon>
    </lineage>
</organism>
<feature type="transmembrane region" description="Helical" evidence="1">
    <location>
        <begin position="990"/>
        <end position="1009"/>
    </location>
</feature>
<dbReference type="Pfam" id="PF11997">
    <property type="entry name" value="DUF3492"/>
    <property type="match status" value="1"/>
</dbReference>
<keyword evidence="1" id="KW-0472">Membrane</keyword>
<dbReference type="EMBL" id="LSBJ02000002">
    <property type="protein sequence ID" value="OAQ58356.1"/>
    <property type="molecule type" value="Genomic_DNA"/>
</dbReference>
<feature type="transmembrane region" description="Helical" evidence="1">
    <location>
        <begin position="1339"/>
        <end position="1357"/>
    </location>
</feature>
<name>A0A179EYT4_METCM</name>
<feature type="transmembrane region" description="Helical" evidence="1">
    <location>
        <begin position="1369"/>
        <end position="1389"/>
    </location>
</feature>
<evidence type="ECO:0000313" key="4">
    <source>
        <dbReference type="Proteomes" id="UP000078397"/>
    </source>
</evidence>
<feature type="transmembrane region" description="Helical" evidence="1">
    <location>
        <begin position="1314"/>
        <end position="1333"/>
    </location>
</feature>
<comment type="caution">
    <text evidence="3">The sequence shown here is derived from an EMBL/GenBank/DDBJ whole genome shotgun (WGS) entry which is preliminary data.</text>
</comment>
<dbReference type="Pfam" id="PF13692">
    <property type="entry name" value="Glyco_trans_1_4"/>
    <property type="match status" value="1"/>
</dbReference>
<feature type="transmembrane region" description="Helical" evidence="1">
    <location>
        <begin position="1780"/>
        <end position="1805"/>
    </location>
</feature>
<feature type="transmembrane region" description="Helical" evidence="1">
    <location>
        <begin position="926"/>
        <end position="951"/>
    </location>
</feature>
<dbReference type="Gene3D" id="3.40.50.2000">
    <property type="entry name" value="Glycogen Phosphorylase B"/>
    <property type="match status" value="1"/>
</dbReference>
<dbReference type="GeneID" id="28856602"/>
<sequence length="2994" mass="337370">MASFFQPGSNDPTIDECGASRFQVYCNAVLPAERLLQNWYQKVDLALGAGALAMPTLILLFLLSRRTWASNLTKLRGRPAKRVAISTGHGGGPNATPLLFESTRSFRIYSETESPSGLEDTRQYDISIFPLATTGRYSCRGESFSRGSSLTVPRSIGQDNRISTSSMTAEAIPTKMNLGSIDIGSIGSAAFEDDAINRTVNVLADTCLQNSLAGLAVRSSPTIESQQVERLVELLYLRGISVILLCNHDSDELDSISFRHASGIVIENATILRNGERRDYFQAKRLRRLMGRCEKEREMRPEFFLGFLELWHHRPHPSVIRRAVKLGEHFGAVVEQGPVHPNSRTEASSRDVSRTLSAFEYLRRDKVTELQKSWLSDSRKVWVPNRGPEPQVNSLPLQSLDSAIPHISNFLHHQSLPLELSVLRNEEPARSYPPNYVELAPKRKDFFEISADGIAFSHFGCFSLIADPSAEDYVAVVKTQCRLKELQMLHAVQGIETYRLLEVIRHLAGHTDCDDLIHDLVEGLESEQVCVFKGLDAGFKVPDGDGYFWGVTKARDMQTKLAIDIFISQAAPRDATTILHTWLAHHGVHRATRLDLEFRLERANGLGDSSGLPLSIRVAIEKATDAERLQLLQQMRVSQLSHHFREPIVTFCRSILIDETSKYSWNQHHARGLLDGSMSTKTMFRTRLEYFVRCGASELPSVESLLRLYELVETTIHNALSNGDRVHLNTFTNALLKAYNPACSSSSNDYVDVNADLFALTFFSILRKAAFEEVYIESTDRCPIFLACPDQAAVFSELWVLGSQCEIFFGLMPSDLGEIIYKRYKDFLAERPPVASDRENNEIMTMYSSSEAPLPSKDTKNSDGPDAKILKRQELIGSWNKRFTEFGAMSIFCLPAIMDVLLLTFVGRGMFMTAYMDHYHLQAAGYALLISLLLTAGVTGWVGSTGSYYLAHYAYSNMMYFHVQRLSGGFVLMLIVGVCGLVGFALERSVAVGFVFLAFLIIITTYLNLLGVMATMHQRGSPLTSGRKVLWRTIPGLLLSPIISSFVNGHDLKIYLPVASTVILLLLYQYRQLCNEWADWMKNIPEITDKDVLEWYKSTPESRPGDEDIKEKADNQSKIAQEALRTALATYPRRRGEAMSSGLTNDEFVDRVAKGMPYIEWLFTKTNPNGNAPDLFSSAWYTQLGEAKKQQQQISRGLKEHDTMMLFRNARYDIGQNLGLFLVALMDRWVSIIMGARQPNVSIYTDSRARYGICFSILYFCFAVMLLDVILQDYWSIRFILSKEKLSDYRHSRMVARNWESNRRQKLFSALAKLFSHIMFVFGGTTLLLWAFVDSQETTILYYLYTLGYTSVIVFQFNRCFTTNVRIHVIIILVSASVGLIVGCTLHAVPATAGWLYSDVLAQNVAAVSAALGTLLWAWRDWTAPNSMVSISSTTYDREIWAQRYLRAENDAELKVVAGKVQNVGGAITMHNDGSLTSKRITQLLRQSLINPNGTAARIPWAVGILKAVVEKWEEGNIKVAIVSQEKFSEAGLKDICSFSQLDGDVLKITAAFLGETELCLPSWKTQLTTMVAECLLYHVARVDGKLSHSQAVQAEHFLYGTLVMSRRFELELAIADVKDLARYVRKTNLELMRHLCLDVSVDSNWDTIPLSGRKAIFARITGEEVAHSREFCQWLSNSDIDLQAVEFHLQLTLEIFHKSEERYKTTTCFSQNNHPGAVGPMAELKPMRIDRSRAPGTLRALVAFPLAFVKWVALISGGGSDVERELSYCLRSIYFRRPILYVTLLLWKMCWMMKNFWVFTFLVYHRPALVSIERLARKGARRLIVGNFITVECQGNTITGIAVNGDDGSMMLEAFDGNLQEHPHDMEPIFKATYDEDFRLTSRVDNEGNTSTYQYNPGSRQRWPVSREVVNSSRRTISFYDKHGRTIHGVLSLGSTSYAFYCHYKSTPKGSPDLLRADFKPLNSESNDRLSVFWGVPLGNREEFYNWAPSEKIRLIVRVIDGKTFVTEIQYRHRRDPVSVTTLEEENDRKTAIAQHPQVFPDEDLLLIRPRNLMFDSEDVLIHHSLLHVKRMSHAASKKGSIIPHWSSLPLLGKRVYRPVPTWHIRTELWRCWLSGTLDAVTVCWIDELILREEPLLRKYWHARGTGNLDAARLALDDGIDQIVSAIELETEVSELCLLPIRTADLYAMGLGKDAAQVTNRPQDCYNDTKDRISVIVNDIGCWPESPGGVSNCRRDLVNGHSTIRNHVLAECANEYGIPRFQIERNVQSLKLLPLWGLDGKNAHHGLIDNILQSQVDDKIRGTDLQRDIASVFIPLLKDFVRGARTKRYSRADLIKYTNVMLSISKYYEHKDYNSTWNSREVEDAWAEAWLMPYNDPNINDPSDYFDIERPSFSDFREAMGIYMAYFFIFSVNVPDECPRVFQSTHHGISSLFGMVLKYRRGVTFAIWDHAILWRESCLNISPAQCELPISVQSMLLSGIRMATRLAYFHADVVTPCTSLFNPMWETELGSDRGKLCNRNHFRRKITPIVNGISNMDLFKTVDKVRTDKPTVVMLSNIQFIKGIKTAILAAEVVVNRYGFKDYKLMIYGAKDRQPSYALEMEKLIVKSQLSNNVILAGFGKPTEVLKDAWLFMNSSVSEGLPLAIGEAALAGVPIVATEVGATALVMTDPNDAEKRYGEVVAPNDPVALARAQLNMLCMVGPWAKFTQEGEDVMPPSLPDEVTTDDVKWLSRRMYEKSDDRRKLGLLCREVVLHSFHGNRYLREHEQMYWIQWHMAKMRADMALMGSSKNAFKFGSTAPLRYSSEEPNEDEVDDAIEKVEAAKYAEGEGLLGETVMLSEVQRDLETQLGEKEGRFPSISRLFRGQWLAPNHFAREAAFRMSITAAVVDREGVLRALLRADNAAIHTPESARQKAYTSAASRTATSAIVRTIQQNPGAAQLAAIDDFLILASGVLIRVGNKTIGAVGVGGAPSGDIDKACAIAALQKAAPKFKR</sequence>
<dbReference type="KEGG" id="pchm:VFPPC_14840"/>
<feature type="transmembrane region" description="Helical" evidence="1">
    <location>
        <begin position="1249"/>
        <end position="1271"/>
    </location>
</feature>
<accession>A0A179EYT4</accession>
<dbReference type="RefSeq" id="XP_018136527.1">
    <property type="nucleotide sequence ID" value="XM_018292608.1"/>
</dbReference>
<evidence type="ECO:0000259" key="2">
    <source>
        <dbReference type="Pfam" id="PF11997"/>
    </source>
</evidence>
<feature type="domain" description="DUF3492" evidence="2">
    <location>
        <begin position="2222"/>
        <end position="2513"/>
    </location>
</feature>
<protein>
    <submittedName>
        <fullName evidence="3">Glycosyl transferase, group 1 family protein</fullName>
    </submittedName>
</protein>
<dbReference type="PANTHER" id="PTHR12526">
    <property type="entry name" value="GLYCOSYLTRANSFERASE"/>
    <property type="match status" value="1"/>
</dbReference>
<keyword evidence="4" id="KW-1185">Reference proteome</keyword>
<feature type="transmembrane region" description="Helical" evidence="1">
    <location>
        <begin position="1401"/>
        <end position="1419"/>
    </location>
</feature>
<evidence type="ECO:0000313" key="3">
    <source>
        <dbReference type="EMBL" id="OAQ58356.1"/>
    </source>
</evidence>
<reference evidence="3 4" key="1">
    <citation type="journal article" date="2016" name="PLoS Pathog.">
        <title>Biosynthesis of antibiotic leucinostatins in bio-control fungus Purpureocillium lilacinum and their inhibition on phytophthora revealed by genome mining.</title>
        <authorList>
            <person name="Wang G."/>
            <person name="Liu Z."/>
            <person name="Lin R."/>
            <person name="Li E."/>
            <person name="Mao Z."/>
            <person name="Ling J."/>
            <person name="Yang Y."/>
            <person name="Yin W.B."/>
            <person name="Xie B."/>
        </authorList>
    </citation>
    <scope>NUCLEOTIDE SEQUENCE [LARGE SCALE GENOMIC DNA]</scope>
    <source>
        <strain evidence="3">170</strain>
    </source>
</reference>
<dbReference type="GO" id="GO:0016740">
    <property type="term" value="F:transferase activity"/>
    <property type="evidence" value="ECO:0007669"/>
    <property type="project" value="UniProtKB-KW"/>
</dbReference>
<dbReference type="Pfam" id="PF03928">
    <property type="entry name" value="HbpS-like"/>
    <property type="match status" value="1"/>
</dbReference>
<gene>
    <name evidence="3" type="ORF">VFPPC_14840</name>
</gene>
<feature type="transmembrane region" description="Helical" evidence="1">
    <location>
        <begin position="1218"/>
        <end position="1237"/>
    </location>
</feature>
<keyword evidence="3" id="KW-0808">Transferase</keyword>
<dbReference type="InterPro" id="IPR022622">
    <property type="entry name" value="DUF3492"/>
</dbReference>
<dbReference type="SUPFAM" id="SSF143744">
    <property type="entry name" value="GlcG-like"/>
    <property type="match status" value="1"/>
</dbReference>
<feature type="transmembrane region" description="Helical" evidence="1">
    <location>
        <begin position="963"/>
        <end position="984"/>
    </location>
</feature>
<dbReference type="OrthoDB" id="2582433at2759"/>
<dbReference type="Proteomes" id="UP000078397">
    <property type="component" value="Unassembled WGS sequence"/>
</dbReference>
<dbReference type="InterPro" id="IPR005624">
    <property type="entry name" value="PduO/GlcC-like"/>
</dbReference>
<feature type="transmembrane region" description="Helical" evidence="1">
    <location>
        <begin position="1029"/>
        <end position="1048"/>
    </location>
</feature>
<evidence type="ECO:0000256" key="1">
    <source>
        <dbReference type="SAM" id="Phobius"/>
    </source>
</evidence>
<dbReference type="InterPro" id="IPR038084">
    <property type="entry name" value="PduO/GlcC-like_sf"/>
</dbReference>
<dbReference type="PANTHER" id="PTHR12526:SF630">
    <property type="entry name" value="GLYCOSYLTRANSFERASE"/>
    <property type="match status" value="1"/>
</dbReference>
<proteinExistence type="predicted"/>
<dbReference type="STRING" id="1380566.A0A179EYT4"/>
<keyword evidence="1" id="KW-1133">Transmembrane helix</keyword>
<dbReference type="SUPFAM" id="SSF53756">
    <property type="entry name" value="UDP-Glycosyltransferase/glycogen phosphorylase"/>
    <property type="match status" value="1"/>
</dbReference>